<dbReference type="OrthoDB" id="2035251at2"/>
<keyword evidence="2" id="KW-1185">Reference proteome</keyword>
<dbReference type="AlphaFoldDB" id="A0A2K4ZBL3"/>
<evidence type="ECO:0000313" key="1">
    <source>
        <dbReference type="EMBL" id="SOY27829.1"/>
    </source>
</evidence>
<evidence type="ECO:0008006" key="3">
    <source>
        <dbReference type="Google" id="ProtNLM"/>
    </source>
</evidence>
<reference evidence="1 2" key="1">
    <citation type="submission" date="2018-01" db="EMBL/GenBank/DDBJ databases">
        <authorList>
            <person name="Gaut B.S."/>
            <person name="Morton B.R."/>
            <person name="Clegg M.T."/>
            <person name="Duvall M.R."/>
        </authorList>
    </citation>
    <scope>NUCLEOTIDE SEQUENCE [LARGE SCALE GENOMIC DNA]</scope>
    <source>
        <strain evidence="1">GP69</strain>
    </source>
</reference>
<protein>
    <recommendedName>
        <fullName evidence="3">L-2-amino-thiazoline-4-carboxylic acid hydrolase</fullName>
    </recommendedName>
</protein>
<dbReference type="EMBL" id="OFSM01000002">
    <property type="protein sequence ID" value="SOY27829.1"/>
    <property type="molecule type" value="Genomic_DNA"/>
</dbReference>
<accession>A0A2K4ZBL3</accession>
<organism evidence="1 2">
    <name type="scientific">Acetatifactor muris</name>
    <dbReference type="NCBI Taxonomy" id="879566"/>
    <lineage>
        <taxon>Bacteria</taxon>
        <taxon>Bacillati</taxon>
        <taxon>Bacillota</taxon>
        <taxon>Clostridia</taxon>
        <taxon>Lachnospirales</taxon>
        <taxon>Lachnospiraceae</taxon>
        <taxon>Acetatifactor</taxon>
    </lineage>
</organism>
<gene>
    <name evidence="1" type="ORF">AMURIS_00534</name>
</gene>
<dbReference type="RefSeq" id="WP_103237930.1">
    <property type="nucleotide sequence ID" value="NZ_JANJZD010000002.1"/>
</dbReference>
<sequence>MGDTNINYDEKFGLSTFQREICAELGEKFWKELTDGLTLPDIESECSCQCRNMYLFIERFERMADIKTVEKILCRVRHGLHPSQSVWAREKFLKIGDLDVFLQKHQDDEMNHFEELNREKKDFYGQDITDEVLEFIRQNPSMLAPVRKGNKLYCMAFPCNMNEYLKTADNRMKRYHACHCPFAKESILSDSVVSPVLCHCSLGHVMNFTEAFLGRELEGRVVHSALNGDMTCEYEITIPEDIMDSFVREREKEMVINGYYNYYRTFSLSGIVGLQEGMVEWIMPKEGGKKALPWFFM</sequence>
<evidence type="ECO:0000313" key="2">
    <source>
        <dbReference type="Proteomes" id="UP000236311"/>
    </source>
</evidence>
<dbReference type="Proteomes" id="UP000236311">
    <property type="component" value="Unassembled WGS sequence"/>
</dbReference>
<proteinExistence type="predicted"/>
<name>A0A2K4ZBL3_9FIRM</name>